<organism evidence="1 2">
    <name type="scientific">Paenibacillus antri</name>
    <dbReference type="NCBI Taxonomy" id="2582848"/>
    <lineage>
        <taxon>Bacteria</taxon>
        <taxon>Bacillati</taxon>
        <taxon>Bacillota</taxon>
        <taxon>Bacilli</taxon>
        <taxon>Bacillales</taxon>
        <taxon>Paenibacillaceae</taxon>
        <taxon>Paenibacillus</taxon>
    </lineage>
</organism>
<dbReference type="InterPro" id="IPR036638">
    <property type="entry name" value="HLH_DNA-bd_sf"/>
</dbReference>
<dbReference type="OrthoDB" id="2680326at2"/>
<dbReference type="EMBL" id="VCIW01000042">
    <property type="protein sequence ID" value="TLS48281.1"/>
    <property type="molecule type" value="Genomic_DNA"/>
</dbReference>
<dbReference type="RefSeq" id="WP_138198318.1">
    <property type="nucleotide sequence ID" value="NZ_VCIW01000042.1"/>
</dbReference>
<dbReference type="GO" id="GO:0046983">
    <property type="term" value="F:protein dimerization activity"/>
    <property type="evidence" value="ECO:0007669"/>
    <property type="project" value="InterPro"/>
</dbReference>
<dbReference type="Gene3D" id="4.10.280.10">
    <property type="entry name" value="Helix-loop-helix DNA-binding domain"/>
    <property type="match status" value="1"/>
</dbReference>
<dbReference type="AlphaFoldDB" id="A0A5R9FXR9"/>
<keyword evidence="2" id="KW-1185">Reference proteome</keyword>
<evidence type="ECO:0000313" key="1">
    <source>
        <dbReference type="EMBL" id="TLS48281.1"/>
    </source>
</evidence>
<comment type="caution">
    <text evidence="1">The sequence shown here is derived from an EMBL/GenBank/DDBJ whole genome shotgun (WGS) entry which is preliminary data.</text>
</comment>
<dbReference type="InterPro" id="IPR018540">
    <property type="entry name" value="Spo0E-like"/>
</dbReference>
<proteinExistence type="predicted"/>
<gene>
    <name evidence="1" type="ORF">FE782_31545</name>
</gene>
<dbReference type="SUPFAM" id="SSF140500">
    <property type="entry name" value="BAS1536-like"/>
    <property type="match status" value="1"/>
</dbReference>
<sequence length="51" mass="6003">MSNATIEKEFAKLKKMLETTAEKYKYDFRHPDVLAISRRLDKVIVRMMAGK</sequence>
<dbReference type="Pfam" id="PF09388">
    <property type="entry name" value="SpoOE-like"/>
    <property type="match status" value="1"/>
</dbReference>
<name>A0A5R9FXR9_9BACL</name>
<dbReference type="Proteomes" id="UP000309676">
    <property type="component" value="Unassembled WGS sequence"/>
</dbReference>
<evidence type="ECO:0000313" key="2">
    <source>
        <dbReference type="Proteomes" id="UP000309676"/>
    </source>
</evidence>
<protein>
    <submittedName>
        <fullName evidence="1">Aspartyl-phosphate phosphatase Spo0E family protein</fullName>
    </submittedName>
</protein>
<accession>A0A5R9FXR9</accession>
<dbReference type="InterPro" id="IPR037208">
    <property type="entry name" value="Spo0E-like_sf"/>
</dbReference>
<reference evidence="1 2" key="1">
    <citation type="submission" date="2019-05" db="EMBL/GenBank/DDBJ databases">
        <authorList>
            <person name="Narsing Rao M.P."/>
            <person name="Li W.J."/>
        </authorList>
    </citation>
    <scope>NUCLEOTIDE SEQUENCE [LARGE SCALE GENOMIC DNA]</scope>
    <source>
        <strain evidence="1 2">SYSU_K30003</strain>
    </source>
</reference>
<dbReference type="GO" id="GO:0043937">
    <property type="term" value="P:regulation of sporulation"/>
    <property type="evidence" value="ECO:0007669"/>
    <property type="project" value="InterPro"/>
</dbReference>